<keyword evidence="2" id="KW-1185">Reference proteome</keyword>
<evidence type="ECO:0000313" key="2">
    <source>
        <dbReference type="Proteomes" id="UP000199321"/>
    </source>
</evidence>
<accession>A0A1G7D0R6</accession>
<name>A0A1G7D0R6_9FLAO</name>
<reference evidence="1 2" key="1">
    <citation type="submission" date="2016-10" db="EMBL/GenBank/DDBJ databases">
        <authorList>
            <person name="de Groot N.N."/>
        </authorList>
    </citation>
    <scope>NUCLEOTIDE SEQUENCE [LARGE SCALE GENOMIC DNA]</scope>
    <source>
        <strain evidence="1 2">DSM 16195</strain>
    </source>
</reference>
<dbReference type="AlphaFoldDB" id="A0A1G7D0R6"/>
<dbReference type="RefSeq" id="WP_093140520.1">
    <property type="nucleotide sequence ID" value="NZ_BMWO01000001.1"/>
</dbReference>
<gene>
    <name evidence="1" type="ORF">SAMN05421855_101685</name>
</gene>
<organism evidence="1 2">
    <name type="scientific">Ulvibacter litoralis</name>
    <dbReference type="NCBI Taxonomy" id="227084"/>
    <lineage>
        <taxon>Bacteria</taxon>
        <taxon>Pseudomonadati</taxon>
        <taxon>Bacteroidota</taxon>
        <taxon>Flavobacteriia</taxon>
        <taxon>Flavobacteriales</taxon>
        <taxon>Flavobacteriaceae</taxon>
        <taxon>Ulvibacter</taxon>
    </lineage>
</organism>
<evidence type="ECO:0008006" key="3">
    <source>
        <dbReference type="Google" id="ProtNLM"/>
    </source>
</evidence>
<dbReference type="STRING" id="227084.SAMN05421855_101685"/>
<dbReference type="EMBL" id="FNBA01000001">
    <property type="protein sequence ID" value="SDE45073.1"/>
    <property type="molecule type" value="Genomic_DNA"/>
</dbReference>
<dbReference type="Proteomes" id="UP000199321">
    <property type="component" value="Unassembled WGS sequence"/>
</dbReference>
<dbReference type="OrthoDB" id="5187906at2"/>
<protein>
    <recommendedName>
        <fullName evidence="3">DUF2116 family Zn-ribbon domain-containing protein</fullName>
    </recommendedName>
</protein>
<proteinExistence type="predicted"/>
<evidence type="ECO:0000313" key="1">
    <source>
        <dbReference type="EMBL" id="SDE45073.1"/>
    </source>
</evidence>
<sequence>MEKSCPECGNKIIGRADKKFCSDACRNAHNNTLNKDNKNLVRNINNRLRKNYRILEKLNTKDKTKTTKEKLLRLGFSFDYFTSIYTTKTGSTYFYLYDQGYLPLDNDYYLLVKREGGL</sequence>